<evidence type="ECO:0000313" key="7">
    <source>
        <dbReference type="Proteomes" id="UP000198925"/>
    </source>
</evidence>
<dbReference type="InterPro" id="IPR050109">
    <property type="entry name" value="HTH-type_TetR-like_transc_reg"/>
</dbReference>
<dbReference type="Pfam" id="PF00440">
    <property type="entry name" value="TetR_N"/>
    <property type="match status" value="1"/>
</dbReference>
<feature type="domain" description="HTH tetR-type" evidence="5">
    <location>
        <begin position="11"/>
        <end position="71"/>
    </location>
</feature>
<keyword evidence="3" id="KW-0804">Transcription</keyword>
<dbReference type="AlphaFoldDB" id="A0A1G6U973"/>
<dbReference type="PANTHER" id="PTHR30055:SF234">
    <property type="entry name" value="HTH-TYPE TRANSCRIPTIONAL REGULATOR BETI"/>
    <property type="match status" value="1"/>
</dbReference>
<accession>A0A1G6U973</accession>
<dbReference type="Proteomes" id="UP000198925">
    <property type="component" value="Unassembled WGS sequence"/>
</dbReference>
<evidence type="ECO:0000256" key="1">
    <source>
        <dbReference type="ARBA" id="ARBA00023015"/>
    </source>
</evidence>
<feature type="DNA-binding region" description="H-T-H motif" evidence="4">
    <location>
        <begin position="34"/>
        <end position="53"/>
    </location>
</feature>
<dbReference type="PRINTS" id="PR00455">
    <property type="entry name" value="HTHTETR"/>
</dbReference>
<dbReference type="PROSITE" id="PS50977">
    <property type="entry name" value="HTH_TETR_2"/>
    <property type="match status" value="1"/>
</dbReference>
<keyword evidence="7" id="KW-1185">Reference proteome</keyword>
<sequence>MMDGMSLSAPVDARTRILDAAEALVRAKGVAGLTLDAAARLAGVSKGGLLYHFASKEALLTGLIDRMAAFIEEDFAAGIAAQPEGPGRVARASLAWGFGPAPEAADERCDRAAAVFLATFHHNPALLDPVRAVIARMRRAVAEDGLAPGIGGVVMAAGDGLFMARIFGMYKPTPEEMADMHATLSRLIEESAS</sequence>
<evidence type="ECO:0000313" key="6">
    <source>
        <dbReference type="EMBL" id="SDD37839.1"/>
    </source>
</evidence>
<dbReference type="InterPro" id="IPR009057">
    <property type="entry name" value="Homeodomain-like_sf"/>
</dbReference>
<keyword evidence="2 4" id="KW-0238">DNA-binding</keyword>
<gene>
    <name evidence="6" type="ORF">SAMN04487779_100789</name>
</gene>
<dbReference type="InterPro" id="IPR001647">
    <property type="entry name" value="HTH_TetR"/>
</dbReference>
<evidence type="ECO:0000256" key="2">
    <source>
        <dbReference type="ARBA" id="ARBA00023125"/>
    </source>
</evidence>
<evidence type="ECO:0000259" key="5">
    <source>
        <dbReference type="PROSITE" id="PS50977"/>
    </source>
</evidence>
<dbReference type="Pfam" id="PF17937">
    <property type="entry name" value="TetR_C_28"/>
    <property type="match status" value="1"/>
</dbReference>
<reference evidence="6 7" key="1">
    <citation type="submission" date="2016-10" db="EMBL/GenBank/DDBJ databases">
        <authorList>
            <person name="de Groot N.N."/>
        </authorList>
    </citation>
    <scope>NUCLEOTIDE SEQUENCE [LARGE SCALE GENOMIC DNA]</scope>
    <source>
        <strain evidence="6 7">CPCC 100156</strain>
    </source>
</reference>
<dbReference type="InterPro" id="IPR041479">
    <property type="entry name" value="TetR_CgmR_C"/>
</dbReference>
<keyword evidence="1" id="KW-0805">Transcription regulation</keyword>
<dbReference type="GO" id="GO:0003700">
    <property type="term" value="F:DNA-binding transcription factor activity"/>
    <property type="evidence" value="ECO:0007669"/>
    <property type="project" value="TreeGrafter"/>
</dbReference>
<proteinExistence type="predicted"/>
<dbReference type="GO" id="GO:0000976">
    <property type="term" value="F:transcription cis-regulatory region binding"/>
    <property type="evidence" value="ECO:0007669"/>
    <property type="project" value="TreeGrafter"/>
</dbReference>
<dbReference type="STRING" id="938405.SAMN02927895_00102"/>
<name>A0A1G6U973_9PROT</name>
<dbReference type="PANTHER" id="PTHR30055">
    <property type="entry name" value="HTH-TYPE TRANSCRIPTIONAL REGULATOR RUTR"/>
    <property type="match status" value="1"/>
</dbReference>
<dbReference type="SUPFAM" id="SSF46689">
    <property type="entry name" value="Homeodomain-like"/>
    <property type="match status" value="1"/>
</dbReference>
<protein>
    <submittedName>
        <fullName evidence="6">Transcriptional regulator, TetR family</fullName>
    </submittedName>
</protein>
<dbReference type="Gene3D" id="1.10.357.10">
    <property type="entry name" value="Tetracycline Repressor, domain 2"/>
    <property type="match status" value="1"/>
</dbReference>
<evidence type="ECO:0000256" key="3">
    <source>
        <dbReference type="ARBA" id="ARBA00023163"/>
    </source>
</evidence>
<organism evidence="6 7">
    <name type="scientific">Belnapia rosea</name>
    <dbReference type="NCBI Taxonomy" id="938405"/>
    <lineage>
        <taxon>Bacteria</taxon>
        <taxon>Pseudomonadati</taxon>
        <taxon>Pseudomonadota</taxon>
        <taxon>Alphaproteobacteria</taxon>
        <taxon>Acetobacterales</taxon>
        <taxon>Roseomonadaceae</taxon>
        <taxon>Belnapia</taxon>
    </lineage>
</organism>
<dbReference type="EMBL" id="FMZX01000007">
    <property type="protein sequence ID" value="SDD37839.1"/>
    <property type="molecule type" value="Genomic_DNA"/>
</dbReference>
<evidence type="ECO:0000256" key="4">
    <source>
        <dbReference type="PROSITE-ProRule" id="PRU00335"/>
    </source>
</evidence>